<proteinExistence type="predicted"/>
<comment type="caution">
    <text evidence="1">The sequence shown here is derived from an EMBL/GenBank/DDBJ whole genome shotgun (WGS) entry which is preliminary data.</text>
</comment>
<organism evidence="1 2">
    <name type="scientific">Trichosporon asahii var. asahii (strain CBS 8904)</name>
    <name type="common">Yeast</name>
    <dbReference type="NCBI Taxonomy" id="1220162"/>
    <lineage>
        <taxon>Eukaryota</taxon>
        <taxon>Fungi</taxon>
        <taxon>Dikarya</taxon>
        <taxon>Basidiomycota</taxon>
        <taxon>Agaricomycotina</taxon>
        <taxon>Tremellomycetes</taxon>
        <taxon>Trichosporonales</taxon>
        <taxon>Trichosporonaceae</taxon>
        <taxon>Trichosporon</taxon>
    </lineage>
</organism>
<name>K1WD55_TRIAC</name>
<sequence>MSNRFDPHKPFIFELEYWETEEYRALERLRLKASAMLRDYTAEIVTHQERMAETVAKAGEVQLLLEEARDAEFDEEVILPIPPAGFGSITAIDRLVAAVYALVSEPDGHIPATIRELRAYLDDVRRKVEWFQVSILAEQPSDPHLLLERQSIHHDLKHLEGGMRCMEVMAKQVELLRTFFKDMVYR</sequence>
<evidence type="ECO:0000313" key="2">
    <source>
        <dbReference type="Proteomes" id="UP000006757"/>
    </source>
</evidence>
<dbReference type="HOGENOM" id="CLU_1455374_0_0_1"/>
<evidence type="ECO:0000313" key="1">
    <source>
        <dbReference type="EMBL" id="EKC99583.1"/>
    </source>
</evidence>
<protein>
    <submittedName>
        <fullName evidence="1">Uncharacterized protein</fullName>
    </submittedName>
</protein>
<keyword evidence="2" id="KW-1185">Reference proteome</keyword>
<dbReference type="Proteomes" id="UP000006757">
    <property type="component" value="Unassembled WGS sequence"/>
</dbReference>
<accession>K1WD55</accession>
<reference evidence="1 2" key="1">
    <citation type="journal article" date="2012" name="Eukaryot. Cell">
        <title>Genome sequence of the Trichosporon asahii environmental strain CBS 8904.</title>
        <authorList>
            <person name="Yang R.Y."/>
            <person name="Li H.T."/>
            <person name="Zhu H."/>
            <person name="Zhou G.P."/>
            <person name="Wang M."/>
            <person name="Wang L."/>
        </authorList>
    </citation>
    <scope>NUCLEOTIDE SEQUENCE [LARGE SCALE GENOMIC DNA]</scope>
    <source>
        <strain evidence="1 2">CBS 8904</strain>
    </source>
</reference>
<dbReference type="EMBL" id="AMBO01000368">
    <property type="protein sequence ID" value="EKC99583.1"/>
    <property type="molecule type" value="Genomic_DNA"/>
</dbReference>
<dbReference type="InParanoid" id="K1WD55"/>
<dbReference type="AlphaFoldDB" id="K1WD55"/>
<gene>
    <name evidence="1" type="ORF">A1Q2_06119</name>
</gene>